<organism evidence="5 6">
    <name type="scientific">Myriangium duriaei CBS 260.36</name>
    <dbReference type="NCBI Taxonomy" id="1168546"/>
    <lineage>
        <taxon>Eukaryota</taxon>
        <taxon>Fungi</taxon>
        <taxon>Dikarya</taxon>
        <taxon>Ascomycota</taxon>
        <taxon>Pezizomycotina</taxon>
        <taxon>Dothideomycetes</taxon>
        <taxon>Dothideomycetidae</taxon>
        <taxon>Myriangiales</taxon>
        <taxon>Myriangiaceae</taxon>
        <taxon>Myriangium</taxon>
    </lineage>
</organism>
<sequence>MSRPGRLQRRHSASSSSSTSPERGADDDNDSFTMQPNDSQSSLALSLSETDMMTESLGEEEEHLRRCRQIPVYRLPAEILISIFSRLSSTRDLQSCMLVSKEWAKNSVGLLWHRPSMNNWNSVHSVLKSIRKVDKMFAYQDLVKRLNMSTLGSQISDGVLLGMTACKRIERLTLTTCTKLSDFSLVPLIHGNRSLVALDVTGMEFFTDKSLLTVADNCVRLQGLNVTGCRRLTDESVMAVARNCRHLKRLKFNACTQLTDKSIMTVAAHSSHLLEIDLFDLPFVESPSVTHLLTSCKQLRELRLMRCPRITDSAFTSLPLKAAPFEALRILDLTDCTETGDKAVEKIVATCPRLRNLLLAKCRHLTDRAVYAITKLGKNLHYLHLGHCARLTDESIKVLSRHCTRIRYIDLACCSNLTDASITQLAANLPKLKRVGLVKCAGITDRSIHALATYGGRTGHGSSRGNAPVNVLERVHLSYCTQLTIEGIHTLLNNCPRLTHLSLTGVQAFLREDLTVFCREAPPEFNDHQRDVFCVFSGPGVSRLREHLNKIDHYLTPGSEPDGFDEGQIPRPPVPMHRHLPPRLPPLPNLAQGGDIMDDEDLDDDGEATPDHGDEGGDDRETVIQVPVHSTPTINNSRPLDPPTAADLNRFHMPDAATLVPTHYIPPPPAAQRVPGFVESVWAAATLDNLPIAPYFRPAPRTVSDGSEQQMTGMMGAAILDDERMDVQAEEEEGGVELS</sequence>
<dbReference type="EMBL" id="ML996087">
    <property type="protein sequence ID" value="KAF2152104.1"/>
    <property type="molecule type" value="Genomic_DNA"/>
</dbReference>
<evidence type="ECO:0000256" key="1">
    <source>
        <dbReference type="ARBA" id="ARBA00022786"/>
    </source>
</evidence>
<dbReference type="GO" id="GO:0005737">
    <property type="term" value="C:cytoplasm"/>
    <property type="evidence" value="ECO:0007669"/>
    <property type="project" value="TreeGrafter"/>
</dbReference>
<dbReference type="SMART" id="SM00367">
    <property type="entry name" value="LRR_CC"/>
    <property type="match status" value="11"/>
</dbReference>
<dbReference type="AlphaFoldDB" id="A0A9P4J4A2"/>
<dbReference type="InterPro" id="IPR001810">
    <property type="entry name" value="F-box_dom"/>
</dbReference>
<dbReference type="InterPro" id="IPR057207">
    <property type="entry name" value="FBXL15_LRR"/>
</dbReference>
<feature type="compositionally biased region" description="Polar residues" evidence="2">
    <location>
        <begin position="31"/>
        <end position="43"/>
    </location>
</feature>
<keyword evidence="1" id="KW-0833">Ubl conjugation pathway</keyword>
<dbReference type="SUPFAM" id="SSF52047">
    <property type="entry name" value="RNI-like"/>
    <property type="match status" value="1"/>
</dbReference>
<dbReference type="PANTHER" id="PTHR13382">
    <property type="entry name" value="MITOCHONDRIAL ATP SYNTHASE COUPLING FACTOR B"/>
    <property type="match status" value="1"/>
</dbReference>
<proteinExistence type="predicted"/>
<dbReference type="InterPro" id="IPR050648">
    <property type="entry name" value="F-box_LRR-repeat"/>
</dbReference>
<name>A0A9P4J4A2_9PEZI</name>
<feature type="domain" description="F-box" evidence="3">
    <location>
        <begin position="74"/>
        <end position="116"/>
    </location>
</feature>
<evidence type="ECO:0000256" key="2">
    <source>
        <dbReference type="SAM" id="MobiDB-lite"/>
    </source>
</evidence>
<dbReference type="Proteomes" id="UP000799439">
    <property type="component" value="Unassembled WGS sequence"/>
</dbReference>
<dbReference type="InterPro" id="IPR036047">
    <property type="entry name" value="F-box-like_dom_sf"/>
</dbReference>
<feature type="region of interest" description="Disordered" evidence="2">
    <location>
        <begin position="553"/>
        <end position="620"/>
    </location>
</feature>
<dbReference type="Gene3D" id="3.80.10.10">
    <property type="entry name" value="Ribonuclease Inhibitor"/>
    <property type="match status" value="3"/>
</dbReference>
<evidence type="ECO:0000259" key="4">
    <source>
        <dbReference type="Pfam" id="PF25372"/>
    </source>
</evidence>
<dbReference type="Pfam" id="PF12937">
    <property type="entry name" value="F-box-like"/>
    <property type="match status" value="1"/>
</dbReference>
<gene>
    <name evidence="5" type="ORF">K461DRAFT_294948</name>
</gene>
<dbReference type="Pfam" id="PF25372">
    <property type="entry name" value="DUF7885"/>
    <property type="match status" value="1"/>
</dbReference>
<evidence type="ECO:0000313" key="6">
    <source>
        <dbReference type="Proteomes" id="UP000799439"/>
    </source>
</evidence>
<protein>
    <submittedName>
        <fullName evidence="5">RNI-like protein</fullName>
    </submittedName>
</protein>
<feature type="compositionally biased region" description="Acidic residues" evidence="2">
    <location>
        <begin position="596"/>
        <end position="608"/>
    </location>
</feature>
<keyword evidence="6" id="KW-1185">Reference proteome</keyword>
<dbReference type="InterPro" id="IPR006553">
    <property type="entry name" value="Leu-rich_rpt_Cys-con_subtyp"/>
</dbReference>
<feature type="domain" description="F-box/LRR-repeat protein 15-like leucin rich repeat" evidence="4">
    <location>
        <begin position="207"/>
        <end position="442"/>
    </location>
</feature>
<evidence type="ECO:0000313" key="5">
    <source>
        <dbReference type="EMBL" id="KAF2152104.1"/>
    </source>
</evidence>
<evidence type="ECO:0000259" key="3">
    <source>
        <dbReference type="Pfam" id="PF12937"/>
    </source>
</evidence>
<feature type="compositionally biased region" description="Basic residues" evidence="2">
    <location>
        <begin position="1"/>
        <end position="12"/>
    </location>
</feature>
<reference evidence="5" key="1">
    <citation type="journal article" date="2020" name="Stud. Mycol.">
        <title>101 Dothideomycetes genomes: a test case for predicting lifestyles and emergence of pathogens.</title>
        <authorList>
            <person name="Haridas S."/>
            <person name="Albert R."/>
            <person name="Binder M."/>
            <person name="Bloem J."/>
            <person name="Labutti K."/>
            <person name="Salamov A."/>
            <person name="Andreopoulos B."/>
            <person name="Baker S."/>
            <person name="Barry K."/>
            <person name="Bills G."/>
            <person name="Bluhm B."/>
            <person name="Cannon C."/>
            <person name="Castanera R."/>
            <person name="Culley D."/>
            <person name="Daum C."/>
            <person name="Ezra D."/>
            <person name="Gonzalez J."/>
            <person name="Henrissat B."/>
            <person name="Kuo A."/>
            <person name="Liang C."/>
            <person name="Lipzen A."/>
            <person name="Lutzoni F."/>
            <person name="Magnuson J."/>
            <person name="Mondo S."/>
            <person name="Nolan M."/>
            <person name="Ohm R."/>
            <person name="Pangilinan J."/>
            <person name="Park H.-J."/>
            <person name="Ramirez L."/>
            <person name="Alfaro M."/>
            <person name="Sun H."/>
            <person name="Tritt A."/>
            <person name="Yoshinaga Y."/>
            <person name="Zwiers L.-H."/>
            <person name="Turgeon B."/>
            <person name="Goodwin S."/>
            <person name="Spatafora J."/>
            <person name="Crous P."/>
            <person name="Grigoriev I."/>
        </authorList>
    </citation>
    <scope>NUCLEOTIDE SEQUENCE</scope>
    <source>
        <strain evidence="5">CBS 260.36</strain>
    </source>
</reference>
<dbReference type="SUPFAM" id="SSF81383">
    <property type="entry name" value="F-box domain"/>
    <property type="match status" value="1"/>
</dbReference>
<comment type="caution">
    <text evidence="5">The sequence shown here is derived from an EMBL/GenBank/DDBJ whole genome shotgun (WGS) entry which is preliminary data.</text>
</comment>
<feature type="compositionally biased region" description="Basic and acidic residues" evidence="2">
    <location>
        <begin position="609"/>
        <end position="620"/>
    </location>
</feature>
<feature type="region of interest" description="Disordered" evidence="2">
    <location>
        <begin position="1"/>
        <end position="43"/>
    </location>
</feature>
<dbReference type="InterPro" id="IPR032675">
    <property type="entry name" value="LRR_dom_sf"/>
</dbReference>
<dbReference type="PANTHER" id="PTHR13382:SF67">
    <property type="entry name" value="SCF E3 UBIQUITIN LIGASE COMPLEX F-BOX PROTEIN POF2"/>
    <property type="match status" value="1"/>
</dbReference>
<dbReference type="OrthoDB" id="10257471at2759"/>
<accession>A0A9P4J4A2</accession>